<evidence type="ECO:0000313" key="2">
    <source>
        <dbReference type="EMBL" id="CRK75919.1"/>
    </source>
</evidence>
<dbReference type="AlphaFoldDB" id="A0A0U1NN44"/>
<name>A0A0U1NN44_9RHOB</name>
<evidence type="ECO:0000313" key="3">
    <source>
        <dbReference type="Proteomes" id="UP000048949"/>
    </source>
</evidence>
<dbReference type="InterPro" id="IPR050789">
    <property type="entry name" value="Diverse_Enzym_Activities"/>
</dbReference>
<dbReference type="Pfam" id="PF00144">
    <property type="entry name" value="Beta-lactamase"/>
    <property type="match status" value="1"/>
</dbReference>
<dbReference type="Gene3D" id="3.40.710.10">
    <property type="entry name" value="DD-peptidase/beta-lactamase superfamily"/>
    <property type="match status" value="1"/>
</dbReference>
<dbReference type="STRING" id="282199.GCA_001049735_01975"/>
<organism evidence="2 3">
    <name type="scientific">Nereida ignava</name>
    <dbReference type="NCBI Taxonomy" id="282199"/>
    <lineage>
        <taxon>Bacteria</taxon>
        <taxon>Pseudomonadati</taxon>
        <taxon>Pseudomonadota</taxon>
        <taxon>Alphaproteobacteria</taxon>
        <taxon>Rhodobacterales</taxon>
        <taxon>Roseobacteraceae</taxon>
        <taxon>Nereida</taxon>
    </lineage>
</organism>
<gene>
    <name evidence="2" type="primary">nylB'</name>
    <name evidence="2" type="ORF">NIG5292_01976</name>
</gene>
<proteinExistence type="predicted"/>
<keyword evidence="2" id="KW-0378">Hydrolase</keyword>
<dbReference type="Proteomes" id="UP000048949">
    <property type="component" value="Unassembled WGS sequence"/>
</dbReference>
<dbReference type="EC" id="3.5.1.46" evidence="2"/>
<protein>
    <submittedName>
        <fullName evidence="2">6-aminohexanoate-dimer hydrolase</fullName>
        <ecNumber evidence="2">3.5.1.46</ecNumber>
    </submittedName>
</protein>
<dbReference type="GO" id="GO:0019875">
    <property type="term" value="F:6-aminohexanoate-dimer hydrolase activity"/>
    <property type="evidence" value="ECO:0007669"/>
    <property type="project" value="UniProtKB-EC"/>
</dbReference>
<feature type="domain" description="Beta-lactamase-related" evidence="1">
    <location>
        <begin position="89"/>
        <end position="356"/>
    </location>
</feature>
<dbReference type="OrthoDB" id="9814204at2"/>
<dbReference type="InterPro" id="IPR012338">
    <property type="entry name" value="Beta-lactam/transpept-like"/>
</dbReference>
<dbReference type="PANTHER" id="PTHR43283:SF14">
    <property type="entry name" value="BLL8153 PROTEIN"/>
    <property type="match status" value="1"/>
</dbReference>
<dbReference type="PANTHER" id="PTHR43283">
    <property type="entry name" value="BETA-LACTAMASE-RELATED"/>
    <property type="match status" value="1"/>
</dbReference>
<sequence>MKRFIRIVIVVWLGVGAVALYHQDRIARLLAVNSLFDADRITHNFSNMDAAFLHEEVSRGDGPVSELPKGAPLRLTPEQQDWVEQADVTAIVVLQNGKLRHESYYRDTTAEDRRISWSVAKSFISVLMGIALDEGAIDSIDDPVTKYAPSLMDSAYAGASIEDVLLMSSGVTFDEDYLDPSSDINKMGRVLALGRSMDAFTADLTETFQPAGSAWQYVSIDTHVLGMVLRGATGKSIPVLLSEKVIAPLGLEASPYYVTDGYGTAFVLGGLNMRTRDYARFGQMVLQDGRYNGHQIVPAEWLRQSTMPLAKTKAGAIQYGYQWWIPADAQEGEFMARGIYGQYIYINRNTQTVIALNGAHRGFREEGVFDRNMAVLRQLATQ</sequence>
<dbReference type="RefSeq" id="WP_048599337.1">
    <property type="nucleotide sequence ID" value="NZ_CVPC01000010.1"/>
</dbReference>
<accession>A0A0U1NN44</accession>
<evidence type="ECO:0000259" key="1">
    <source>
        <dbReference type="Pfam" id="PF00144"/>
    </source>
</evidence>
<dbReference type="SUPFAM" id="SSF56601">
    <property type="entry name" value="beta-lactamase/transpeptidase-like"/>
    <property type="match status" value="1"/>
</dbReference>
<dbReference type="EMBL" id="CVQV01000010">
    <property type="protein sequence ID" value="CRK75919.1"/>
    <property type="molecule type" value="Genomic_DNA"/>
</dbReference>
<keyword evidence="3" id="KW-1185">Reference proteome</keyword>
<reference evidence="2 3" key="1">
    <citation type="submission" date="2015-04" db="EMBL/GenBank/DDBJ databases">
        <authorList>
            <person name="Syromyatnikov M.Y."/>
            <person name="Popov V.N."/>
        </authorList>
    </citation>
    <scope>NUCLEOTIDE SEQUENCE [LARGE SCALE GENOMIC DNA]</scope>
    <source>
        <strain evidence="2 3">CECT 5292</strain>
    </source>
</reference>
<dbReference type="InterPro" id="IPR001466">
    <property type="entry name" value="Beta-lactam-related"/>
</dbReference>